<dbReference type="InterPro" id="IPR024501">
    <property type="entry name" value="DUF3141"/>
</dbReference>
<evidence type="ECO:0000313" key="3">
    <source>
        <dbReference type="Proteomes" id="UP000231501"/>
    </source>
</evidence>
<dbReference type="PANTHER" id="PTHR36837:SF2">
    <property type="entry name" value="POLY(3-HYDROXYALKANOATE) POLYMERASE SUBUNIT PHAC"/>
    <property type="match status" value="1"/>
</dbReference>
<feature type="compositionally biased region" description="Basic and acidic residues" evidence="1">
    <location>
        <begin position="564"/>
        <end position="582"/>
    </location>
</feature>
<dbReference type="Pfam" id="PF11339">
    <property type="entry name" value="DUF3141"/>
    <property type="match status" value="1"/>
</dbReference>
<evidence type="ECO:0000313" key="2">
    <source>
        <dbReference type="EMBL" id="PIM53296.1"/>
    </source>
</evidence>
<dbReference type="RefSeq" id="WP_099861600.1">
    <property type="nucleotide sequence ID" value="NZ_PEOG01000023.1"/>
</dbReference>
<dbReference type="SUPFAM" id="SSF53474">
    <property type="entry name" value="alpha/beta-Hydrolases"/>
    <property type="match status" value="1"/>
</dbReference>
<dbReference type="PANTHER" id="PTHR36837">
    <property type="entry name" value="POLY(3-HYDROXYALKANOATE) POLYMERASE SUBUNIT PHAC"/>
    <property type="match status" value="1"/>
</dbReference>
<accession>A0A2G9CA42</accession>
<dbReference type="InterPro" id="IPR051321">
    <property type="entry name" value="PHA/PHB_synthase"/>
</dbReference>
<reference evidence="2 3" key="1">
    <citation type="submission" date="2017-11" db="EMBL/GenBank/DDBJ databases">
        <title>Draft genome sequence of Mitsuaria sp. HWN-4.</title>
        <authorList>
            <person name="Gundlapally S.R."/>
        </authorList>
    </citation>
    <scope>NUCLEOTIDE SEQUENCE [LARGE SCALE GENOMIC DNA]</scope>
    <source>
        <strain evidence="2 3">HWN-4</strain>
    </source>
</reference>
<dbReference type="Gene3D" id="3.40.50.1820">
    <property type="entry name" value="alpha/beta hydrolase"/>
    <property type="match status" value="1"/>
</dbReference>
<dbReference type="InterPro" id="IPR029058">
    <property type="entry name" value="AB_hydrolase_fold"/>
</dbReference>
<dbReference type="EMBL" id="PEOG01000023">
    <property type="protein sequence ID" value="PIM53296.1"/>
    <property type="molecule type" value="Genomic_DNA"/>
</dbReference>
<sequence length="752" mass="83183">MFGTTDWIHGWQNYTTDAWQRALLTLDTMRERGNVFLEHLHAGKPALLKFEHELLLDGRDLPQPCNYALLRILPPDGEVIDPTRRPIVVIDPRAGHGPGIGGFKPDSEIGVALRAGHPVYFITFEPEPVEGQTLLDVARAEAQFIEEVIRRHPQAPGHPSVIGNCQAGWAVAALAAVRSDLMGPIILNGAPLSYWAGSPQQNPMRYSGGALGGAWLSAFSADLSGDRFDGAHLVSNFENLNLANTWWDKYYHLYANVDTERERFLDFERWWGGYFRMTGEEIEAIVENLFIGNRLARGEVEMEGYRLDLRNIAAPMVIFASWGDNITPPQQALDWIIDVWGSEKALVKAGRTIVYMLHPRIGHLGIFVGGGIARREHEQILDTLEQIAALPPGLFEMKIDARDPDAPLAALESGDYSVSFETRSVDDLRALNPECRRDEALFSTIAQVSEANMRQYRQWLQPAVRATGGKLLGEWLRWLHPLRQQHLAISDLHPLAPWIRQAADSARARRQPVEPDNPWLQWEQLGSRWISESLDRIGHQRDAALVHWVEAVYGPHGLGALMPPREDDRASSAAHARADEREGRRMALEQVEQGGFADAVCRILLAGLAHRGVIQRRGLILGQMLADAHRRMAQDGALVEGTVAAAPGEDWATLLHRQALIVTFAPDEAMAALPLLLPTLEDREQAVALAGAVLMAEAELADPGSPAARRVHELLHVDPARVAEMAQALSSPAAATVSIAASPKPRRRRAVA</sequence>
<feature type="region of interest" description="Disordered" evidence="1">
    <location>
        <begin position="563"/>
        <end position="582"/>
    </location>
</feature>
<evidence type="ECO:0000256" key="1">
    <source>
        <dbReference type="SAM" id="MobiDB-lite"/>
    </source>
</evidence>
<gene>
    <name evidence="2" type="ORF">CS062_10465</name>
</gene>
<organism evidence="2 3">
    <name type="scientific">Roseateles chitinivorans</name>
    <dbReference type="NCBI Taxonomy" id="2917965"/>
    <lineage>
        <taxon>Bacteria</taxon>
        <taxon>Pseudomonadati</taxon>
        <taxon>Pseudomonadota</taxon>
        <taxon>Betaproteobacteria</taxon>
        <taxon>Burkholderiales</taxon>
        <taxon>Sphaerotilaceae</taxon>
        <taxon>Roseateles</taxon>
    </lineage>
</organism>
<dbReference type="OrthoDB" id="7231451at2"/>
<protein>
    <submittedName>
        <fullName evidence="2">Poly(3-hydroxyalkanoate) synthetase</fullName>
    </submittedName>
</protein>
<dbReference type="AlphaFoldDB" id="A0A2G9CA42"/>
<proteinExistence type="predicted"/>
<keyword evidence="3" id="KW-1185">Reference proteome</keyword>
<name>A0A2G9CA42_9BURK</name>
<dbReference type="Proteomes" id="UP000231501">
    <property type="component" value="Unassembled WGS sequence"/>
</dbReference>
<comment type="caution">
    <text evidence="2">The sequence shown here is derived from an EMBL/GenBank/DDBJ whole genome shotgun (WGS) entry which is preliminary data.</text>
</comment>